<dbReference type="Pfam" id="PF07731">
    <property type="entry name" value="Cu-oxidase_2"/>
    <property type="match status" value="1"/>
</dbReference>
<reference evidence="9" key="1">
    <citation type="journal article" date="2020" name="Stud. Mycol.">
        <title>101 Dothideomycetes genomes: A test case for predicting lifestyles and emergence of pathogens.</title>
        <authorList>
            <person name="Haridas S."/>
            <person name="Albert R."/>
            <person name="Binder M."/>
            <person name="Bloem J."/>
            <person name="LaButti K."/>
            <person name="Salamov A."/>
            <person name="Andreopoulos B."/>
            <person name="Baker S."/>
            <person name="Barry K."/>
            <person name="Bills G."/>
            <person name="Bluhm B."/>
            <person name="Cannon C."/>
            <person name="Castanera R."/>
            <person name="Culley D."/>
            <person name="Daum C."/>
            <person name="Ezra D."/>
            <person name="Gonzalez J."/>
            <person name="Henrissat B."/>
            <person name="Kuo A."/>
            <person name="Liang C."/>
            <person name="Lipzen A."/>
            <person name="Lutzoni F."/>
            <person name="Magnuson J."/>
            <person name="Mondo S."/>
            <person name="Nolan M."/>
            <person name="Ohm R."/>
            <person name="Pangilinan J."/>
            <person name="Park H.-J."/>
            <person name="Ramirez L."/>
            <person name="Alfaro M."/>
            <person name="Sun H."/>
            <person name="Tritt A."/>
            <person name="Yoshinaga Y."/>
            <person name="Zwiers L.-H."/>
            <person name="Turgeon B."/>
            <person name="Goodwin S."/>
            <person name="Spatafora J."/>
            <person name="Crous P."/>
            <person name="Grigoriev I."/>
        </authorList>
    </citation>
    <scope>NUCLEOTIDE SEQUENCE [LARGE SCALE GENOMIC DNA]</scope>
    <source>
        <strain evidence="9">CBS 304.66</strain>
    </source>
</reference>
<dbReference type="FunFam" id="2.60.40.420:FF:000045">
    <property type="entry name" value="Laccase 2"/>
    <property type="match status" value="1"/>
</dbReference>
<dbReference type="EMBL" id="ML986655">
    <property type="protein sequence ID" value="KAF2261560.1"/>
    <property type="molecule type" value="Genomic_DNA"/>
</dbReference>
<evidence type="ECO:0000313" key="9">
    <source>
        <dbReference type="Proteomes" id="UP000800093"/>
    </source>
</evidence>
<feature type="domain" description="Plastocyanin-like" evidence="5">
    <location>
        <begin position="234"/>
        <end position="378"/>
    </location>
</feature>
<dbReference type="Pfam" id="PF07732">
    <property type="entry name" value="Cu-oxidase_3"/>
    <property type="match status" value="1"/>
</dbReference>
<evidence type="ECO:0000259" key="5">
    <source>
        <dbReference type="Pfam" id="PF00394"/>
    </source>
</evidence>
<evidence type="ECO:0000256" key="4">
    <source>
        <dbReference type="ARBA" id="ARBA00023008"/>
    </source>
</evidence>
<evidence type="ECO:0000313" key="8">
    <source>
        <dbReference type="EMBL" id="KAF2261560.1"/>
    </source>
</evidence>
<feature type="domain" description="Plastocyanin-like" evidence="7">
    <location>
        <begin position="108"/>
        <end position="224"/>
    </location>
</feature>
<dbReference type="InterPro" id="IPR045087">
    <property type="entry name" value="Cu-oxidase_fam"/>
</dbReference>
<dbReference type="InterPro" id="IPR011707">
    <property type="entry name" value="Cu-oxidase-like_N"/>
</dbReference>
<dbReference type="PROSITE" id="PS00079">
    <property type="entry name" value="MULTICOPPER_OXIDASE1"/>
    <property type="match status" value="1"/>
</dbReference>
<evidence type="ECO:0000259" key="7">
    <source>
        <dbReference type="Pfam" id="PF07732"/>
    </source>
</evidence>
<evidence type="ECO:0000256" key="2">
    <source>
        <dbReference type="ARBA" id="ARBA00022723"/>
    </source>
</evidence>
<dbReference type="InterPro" id="IPR002355">
    <property type="entry name" value="Cu_oxidase_Cu_BS"/>
</dbReference>
<evidence type="ECO:0000259" key="6">
    <source>
        <dbReference type="Pfam" id="PF07731"/>
    </source>
</evidence>
<dbReference type="CDD" id="cd13880">
    <property type="entry name" value="CuRO_2_MaLCC_like"/>
    <property type="match status" value="1"/>
</dbReference>
<evidence type="ECO:0000256" key="1">
    <source>
        <dbReference type="ARBA" id="ARBA00010609"/>
    </source>
</evidence>
<evidence type="ECO:0000256" key="3">
    <source>
        <dbReference type="ARBA" id="ARBA00023002"/>
    </source>
</evidence>
<protein>
    <recommendedName>
        <fullName evidence="10">Laccase</fullName>
    </recommendedName>
</protein>
<dbReference type="SUPFAM" id="SSF49503">
    <property type="entry name" value="Cupredoxins"/>
    <property type="match status" value="3"/>
</dbReference>
<dbReference type="GO" id="GO:0016491">
    <property type="term" value="F:oxidoreductase activity"/>
    <property type="evidence" value="ECO:0007669"/>
    <property type="project" value="UniProtKB-KW"/>
</dbReference>
<evidence type="ECO:0008006" key="10">
    <source>
        <dbReference type="Google" id="ProtNLM"/>
    </source>
</evidence>
<dbReference type="Pfam" id="PF00394">
    <property type="entry name" value="Cu-oxidase"/>
    <property type="match status" value="1"/>
</dbReference>
<dbReference type="InterPro" id="IPR033138">
    <property type="entry name" value="Cu_oxidase_CS"/>
</dbReference>
<comment type="similarity">
    <text evidence="1">Belongs to the multicopper oxidase family.</text>
</comment>
<keyword evidence="4" id="KW-0186">Copper</keyword>
<keyword evidence="9" id="KW-1185">Reference proteome</keyword>
<organism evidence="8 9">
    <name type="scientific">Lojkania enalia</name>
    <dbReference type="NCBI Taxonomy" id="147567"/>
    <lineage>
        <taxon>Eukaryota</taxon>
        <taxon>Fungi</taxon>
        <taxon>Dikarya</taxon>
        <taxon>Ascomycota</taxon>
        <taxon>Pezizomycotina</taxon>
        <taxon>Dothideomycetes</taxon>
        <taxon>Pleosporomycetidae</taxon>
        <taxon>Pleosporales</taxon>
        <taxon>Pleosporales incertae sedis</taxon>
        <taxon>Lojkania</taxon>
    </lineage>
</organism>
<gene>
    <name evidence="8" type="ORF">CC78DRAFT_561712</name>
</gene>
<dbReference type="CDD" id="cd13854">
    <property type="entry name" value="CuRO_1_MaLCC_like"/>
    <property type="match status" value="1"/>
</dbReference>
<sequence>MTLELVLICCSPCIAGEGDPKASMKITFSKQRIIVDYPIFDPPNAPEHGRFICKYPELPDYEPCSQHDDRGCWLKPKNPKSKKPTYNIYTDYENVWPKGVTRKYTLDVTNETLYPDGCRNDEGKVFNGQYPGPWIEACWGDDIEVTVRNHLPCNGTSIHWHGLRQYNSNEYDGVNAVTQCPIAPGETYTYKFHARQYGTSWYHSHYSLQYPDGMAGPLTIHGPSSGGYDTAKDPILMTDWNQRSAFEDWAWSLGRARPKMSSILLNGHGVAPPDIDTCEDRRPTKLHTLSFQKGVRYLLYLINTSVDTTFVFSIDGHNLTVIESDFVPIEPYTNTSVLVGIGQRYHVVVEANPWAPTEDENYWIRTVPATQCGDFRYPYTIENATTGIVRYGRSTADPSSKPNDFAIKCSDETYSSLKPILKWQIPESPIDDTMDVNIVTPASGPYYPSNLARWQMYKSPLWLNFSDPTLLSLEGTSTNWTAELSVTTKPYVKRDQWVELLITGPGGTSFAAHPIHLHGHDFALLAQDDEPYRPETAVLKRDNPPRRDVALLPINGYLIIAFKVDNPGVWLMHCHIAWHASSGLAMQILENTDRIKFHDKPELKRTCRKWNKWFNGKQRVRDGCLAWKEFQDDSGI</sequence>
<dbReference type="PROSITE" id="PS00080">
    <property type="entry name" value="MULTICOPPER_OXIDASE2"/>
    <property type="match status" value="1"/>
</dbReference>
<dbReference type="InterPro" id="IPR011706">
    <property type="entry name" value="Cu-oxidase_C"/>
</dbReference>
<dbReference type="AlphaFoldDB" id="A0A9P4K4V0"/>
<dbReference type="Proteomes" id="UP000800093">
    <property type="component" value="Unassembled WGS sequence"/>
</dbReference>
<comment type="caution">
    <text evidence="8">The sequence shown here is derived from an EMBL/GenBank/DDBJ whole genome shotgun (WGS) entry which is preliminary data.</text>
</comment>
<dbReference type="CDD" id="cd13901">
    <property type="entry name" value="CuRO_3_MaLCC_like"/>
    <property type="match status" value="1"/>
</dbReference>
<dbReference type="InterPro" id="IPR008972">
    <property type="entry name" value="Cupredoxin"/>
</dbReference>
<dbReference type="PANTHER" id="PTHR11709:SF71">
    <property type="entry name" value="OXIDOREDUCTASE TPCJ"/>
    <property type="match status" value="1"/>
</dbReference>
<dbReference type="FunFam" id="2.60.40.420:FF:000021">
    <property type="entry name" value="Extracellular dihydrogeodin oxidase/laccase"/>
    <property type="match status" value="1"/>
</dbReference>
<keyword evidence="2" id="KW-0479">Metal-binding</keyword>
<keyword evidence="3" id="KW-0560">Oxidoreductase</keyword>
<dbReference type="Gene3D" id="2.60.40.420">
    <property type="entry name" value="Cupredoxins - blue copper proteins"/>
    <property type="match status" value="3"/>
</dbReference>
<feature type="domain" description="Plastocyanin-like" evidence="6">
    <location>
        <begin position="466"/>
        <end position="592"/>
    </location>
</feature>
<dbReference type="PANTHER" id="PTHR11709">
    <property type="entry name" value="MULTI-COPPER OXIDASE"/>
    <property type="match status" value="1"/>
</dbReference>
<dbReference type="OrthoDB" id="2121828at2759"/>
<dbReference type="GO" id="GO:0005507">
    <property type="term" value="F:copper ion binding"/>
    <property type="evidence" value="ECO:0007669"/>
    <property type="project" value="InterPro"/>
</dbReference>
<name>A0A9P4K4V0_9PLEO</name>
<accession>A0A9P4K4V0</accession>
<proteinExistence type="inferred from homology"/>
<dbReference type="InterPro" id="IPR001117">
    <property type="entry name" value="Cu-oxidase_2nd"/>
</dbReference>